<evidence type="ECO:0000313" key="2">
    <source>
        <dbReference type="Proteomes" id="UP000632138"/>
    </source>
</evidence>
<dbReference type="RefSeq" id="WP_203384254.1">
    <property type="nucleotide sequence ID" value="NZ_JAENHP010000052.1"/>
</dbReference>
<gene>
    <name evidence="1" type="ORF">JIG36_51290</name>
</gene>
<organism evidence="1 2">
    <name type="scientific">Paractinoplanes ovalisporus</name>
    <dbReference type="NCBI Taxonomy" id="2810368"/>
    <lineage>
        <taxon>Bacteria</taxon>
        <taxon>Bacillati</taxon>
        <taxon>Actinomycetota</taxon>
        <taxon>Actinomycetes</taxon>
        <taxon>Micromonosporales</taxon>
        <taxon>Micromonosporaceae</taxon>
        <taxon>Paractinoplanes</taxon>
    </lineage>
</organism>
<comment type="caution">
    <text evidence="1">The sequence shown here is derived from an EMBL/GenBank/DDBJ whole genome shotgun (WGS) entry which is preliminary data.</text>
</comment>
<sequence>MKLRTSYEGLTIELVEGAGRRRLLDYAGVPERFEDHHFCLALPDEDEGFVVCGRATVVSGKQVREHSGWRWPENGTVLHSWTTAASE</sequence>
<name>A0ABS2AWX5_9ACTN</name>
<proteinExistence type="predicted"/>
<reference evidence="1 2" key="1">
    <citation type="submission" date="2021-01" db="EMBL/GenBank/DDBJ databases">
        <title>Actinoplanes sp. nov. LDG1-06 isolated from lichen.</title>
        <authorList>
            <person name="Saeng-In P."/>
            <person name="Phongsopitanun W."/>
            <person name="Kanchanasin P."/>
            <person name="Yuki M."/>
            <person name="Kudo T."/>
            <person name="Ohkuma M."/>
            <person name="Tanasupawat S."/>
        </authorList>
    </citation>
    <scope>NUCLEOTIDE SEQUENCE [LARGE SCALE GENOMIC DNA]</scope>
    <source>
        <strain evidence="1 2">LDG1-06</strain>
    </source>
</reference>
<keyword evidence="2" id="KW-1185">Reference proteome</keyword>
<protein>
    <submittedName>
        <fullName evidence="1">Uncharacterized protein</fullName>
    </submittedName>
</protein>
<evidence type="ECO:0000313" key="1">
    <source>
        <dbReference type="EMBL" id="MBM2623903.1"/>
    </source>
</evidence>
<dbReference type="EMBL" id="JAENHP010000052">
    <property type="protein sequence ID" value="MBM2623903.1"/>
    <property type="molecule type" value="Genomic_DNA"/>
</dbReference>
<accession>A0ABS2AWX5</accession>
<dbReference type="Proteomes" id="UP000632138">
    <property type="component" value="Unassembled WGS sequence"/>
</dbReference>